<evidence type="ECO:0000313" key="1">
    <source>
        <dbReference type="EMBL" id="MCZ4298176.1"/>
    </source>
</evidence>
<sequence length="58" mass="6442">MNGDRNHVGQFDELNPVVNVPEYVSSRRHDDNRPIANMANDTFAPLGVAATLMMDEKA</sequence>
<dbReference type="RefSeq" id="WP_269402290.1">
    <property type="nucleotide sequence ID" value="NZ_JAPWGW010000002.1"/>
</dbReference>
<proteinExistence type="predicted"/>
<dbReference type="Proteomes" id="UP001083770">
    <property type="component" value="Unassembled WGS sequence"/>
</dbReference>
<protein>
    <submittedName>
        <fullName evidence="1">Uncharacterized protein</fullName>
    </submittedName>
</protein>
<comment type="caution">
    <text evidence="1">The sequence shown here is derived from an EMBL/GenBank/DDBJ whole genome shotgun (WGS) entry which is preliminary data.</text>
</comment>
<dbReference type="EMBL" id="JAPWGW010000002">
    <property type="protein sequence ID" value="MCZ4298176.1"/>
    <property type="molecule type" value="Genomic_DNA"/>
</dbReference>
<gene>
    <name evidence="1" type="ORF">O4G74_08910</name>
</gene>
<accession>A0ABT4LUY6</accession>
<organism evidence="1 2">
    <name type="scientific">Henriciella marina</name>
    <dbReference type="NCBI Taxonomy" id="453851"/>
    <lineage>
        <taxon>Bacteria</taxon>
        <taxon>Pseudomonadati</taxon>
        <taxon>Pseudomonadota</taxon>
        <taxon>Alphaproteobacteria</taxon>
        <taxon>Hyphomonadales</taxon>
        <taxon>Hyphomonadaceae</taxon>
        <taxon>Henriciella</taxon>
    </lineage>
</organism>
<keyword evidence="2" id="KW-1185">Reference proteome</keyword>
<reference evidence="1" key="1">
    <citation type="submission" date="2022-12" db="EMBL/GenBank/DDBJ databases">
        <title>Bacterial isolates from different developmental stages of Nematostella vectensis.</title>
        <authorList>
            <person name="Fraune S."/>
        </authorList>
    </citation>
    <scope>NUCLEOTIDE SEQUENCE</scope>
    <source>
        <strain evidence="1">G21632-S1</strain>
    </source>
</reference>
<name>A0ABT4LUY6_9PROT</name>
<evidence type="ECO:0000313" key="2">
    <source>
        <dbReference type="Proteomes" id="UP001083770"/>
    </source>
</evidence>